<keyword evidence="3" id="KW-1185">Reference proteome</keyword>
<dbReference type="SMART" id="SM00506">
    <property type="entry name" value="A1pp"/>
    <property type="match status" value="1"/>
</dbReference>
<dbReference type="Pfam" id="PF01661">
    <property type="entry name" value="Macro"/>
    <property type="match status" value="1"/>
</dbReference>
<accession>A0ABX4MG75</accession>
<reference evidence="2 3" key="1">
    <citation type="submission" date="2017-10" db="EMBL/GenBank/DDBJ databases">
        <title>Draft genome sequence of cellulolytic Actinomyces sp CtC72 isolated from cattle rumen fluid.</title>
        <authorList>
            <person name="Joshi A.J."/>
            <person name="Vasudevan G."/>
            <person name="Lanjekar V.B."/>
            <person name="Hivarkar S."/>
            <person name="Engineer A."/>
            <person name="Pore S.D."/>
            <person name="Dhakephalkar P.K."/>
            <person name="Dagar S."/>
        </authorList>
    </citation>
    <scope>NUCLEOTIDE SEQUENCE [LARGE SCALE GENOMIC DNA]</scope>
    <source>
        <strain evidence="3">CtC72</strain>
    </source>
</reference>
<dbReference type="Gene3D" id="3.40.220.10">
    <property type="entry name" value="Leucine Aminopeptidase, subunit E, domain 1"/>
    <property type="match status" value="1"/>
</dbReference>
<feature type="domain" description="Macro" evidence="1">
    <location>
        <begin position="1"/>
        <end position="193"/>
    </location>
</feature>
<dbReference type="PROSITE" id="PS51154">
    <property type="entry name" value="MACRO"/>
    <property type="match status" value="1"/>
</dbReference>
<gene>
    <name evidence="2" type="ORF">BW737_005875</name>
</gene>
<dbReference type="PANTHER" id="PTHR11106:SF27">
    <property type="entry name" value="MACRO DOMAIN-CONTAINING PROTEIN"/>
    <property type="match status" value="1"/>
</dbReference>
<dbReference type="InterPro" id="IPR043472">
    <property type="entry name" value="Macro_dom-like"/>
</dbReference>
<comment type="caution">
    <text evidence="2">The sequence shown here is derived from an EMBL/GenBank/DDBJ whole genome shotgun (WGS) entry which is preliminary data.</text>
</comment>
<name>A0ABX4MG75_9ACTO</name>
<dbReference type="InterPro" id="IPR002589">
    <property type="entry name" value="Macro_dom"/>
</dbReference>
<sequence>MRIEAVRGDITTQEVDAIVNAANSGLLGGGGVDGAIHRAAGPRLLQACRELRATSLPDGLPVGEAVATPGFDLPARWVIHTVGPNRHAGQSDPALLRAAFRSSLELAQELGCRSVAVPAISAGVYGWDADAVAHAAVAEARALAARADTASGVEVCGTDVVDAAAEQARGLELVRFVLFSDRLLRAFQAALDA</sequence>
<dbReference type="Proteomes" id="UP000194577">
    <property type="component" value="Unassembled WGS sequence"/>
</dbReference>
<dbReference type="RefSeq" id="WP_086614798.1">
    <property type="nucleotide sequence ID" value="NZ_MTPX02000035.1"/>
</dbReference>
<dbReference type="SUPFAM" id="SSF52949">
    <property type="entry name" value="Macro domain-like"/>
    <property type="match status" value="1"/>
</dbReference>
<evidence type="ECO:0000313" key="3">
    <source>
        <dbReference type="Proteomes" id="UP000194577"/>
    </source>
</evidence>
<evidence type="ECO:0000313" key="2">
    <source>
        <dbReference type="EMBL" id="PHP53040.1"/>
    </source>
</evidence>
<proteinExistence type="predicted"/>
<organism evidence="2 3">
    <name type="scientific">Actinomyces ruminis</name>
    <dbReference type="NCBI Taxonomy" id="1937003"/>
    <lineage>
        <taxon>Bacteria</taxon>
        <taxon>Bacillati</taxon>
        <taxon>Actinomycetota</taxon>
        <taxon>Actinomycetes</taxon>
        <taxon>Actinomycetales</taxon>
        <taxon>Actinomycetaceae</taxon>
        <taxon>Actinomyces</taxon>
    </lineage>
</organism>
<dbReference type="PANTHER" id="PTHR11106">
    <property type="entry name" value="GANGLIOSIDE INDUCED DIFFERENTIATION ASSOCIATED PROTEIN 2-RELATED"/>
    <property type="match status" value="1"/>
</dbReference>
<dbReference type="NCBIfam" id="NF001664">
    <property type="entry name" value="PRK00431.1-6"/>
    <property type="match status" value="1"/>
</dbReference>
<dbReference type="EMBL" id="MTPX02000035">
    <property type="protein sequence ID" value="PHP53040.1"/>
    <property type="molecule type" value="Genomic_DNA"/>
</dbReference>
<evidence type="ECO:0000259" key="1">
    <source>
        <dbReference type="PROSITE" id="PS51154"/>
    </source>
</evidence>
<protein>
    <submittedName>
        <fullName evidence="2">O-acetyl-ADP-ribose deacetylase</fullName>
    </submittedName>
</protein>